<dbReference type="EC" id="4.4.1.13" evidence="2"/>
<dbReference type="Gene3D" id="3.40.640.10">
    <property type="entry name" value="Type I PLP-dependent aspartate aminotransferase-like (Major domain)"/>
    <property type="match status" value="1"/>
</dbReference>
<dbReference type="PANTHER" id="PTHR43525:SF2">
    <property type="entry name" value="CYSTATHIONINE BETA-LYASE-RELATED"/>
    <property type="match status" value="1"/>
</dbReference>
<accession>A0A249JYQ5</accession>
<feature type="domain" description="Aminotransferase class I/classII large" evidence="6">
    <location>
        <begin position="27"/>
        <end position="378"/>
    </location>
</feature>
<keyword evidence="3" id="KW-0663">Pyridoxal phosphate</keyword>
<comment type="cofactor">
    <cofactor evidence="1">
        <name>pyridoxal 5'-phosphate</name>
        <dbReference type="ChEBI" id="CHEBI:597326"/>
    </cofactor>
</comment>
<dbReference type="Proteomes" id="UP000217153">
    <property type="component" value="Chromosome"/>
</dbReference>
<dbReference type="InterPro" id="IPR015422">
    <property type="entry name" value="PyrdxlP-dep_Trfase_small"/>
</dbReference>
<comment type="similarity">
    <text evidence="5">Belongs to the class-II pyridoxal-phosphate-dependent aminotransferase family. MalY/PatB cystathionine beta-lyase subfamily.</text>
</comment>
<evidence type="ECO:0000256" key="5">
    <source>
        <dbReference type="ARBA" id="ARBA00037974"/>
    </source>
</evidence>
<dbReference type="InterPro" id="IPR051798">
    <property type="entry name" value="Class-II_PLP-Dep_Aminotrans"/>
</dbReference>
<dbReference type="Pfam" id="PF00155">
    <property type="entry name" value="Aminotran_1_2"/>
    <property type="match status" value="1"/>
</dbReference>
<sequence>MADVVRALSIDQLRKRKSVKWRQFPNDVLPLPVAEMDFESAPAIKAALLDLIERSDTGYLGPFPELFDAFAKFSQSRWGWQVDTKQMRMATDVGVGIVEIMRTLIKPGEKVMLNSPVYENIWRWITEVNATTVDTPLIEDDLNYKLDLAAIEKEYKAGVKVHILCHPHNPVGVIFDKQALAALADLAKRYQVVILSDEIHAPLSYDAKDFTPFLAVSDVAKEVGIIITSASKSFNLAGLKCAFIITQSSALQERINKMPLAVTWRASLFGAVASTAAYSDSVNWLDGVLITLDENRKLLSNLLQSKLPQVKYRIPDFGYLAWLDMSALGLGDDPAARILEKGKVALNGGVLYGPKHKSFVRLNFGTSPQLITEGIDRIAKSL</sequence>
<evidence type="ECO:0000313" key="8">
    <source>
        <dbReference type="Proteomes" id="UP000217153"/>
    </source>
</evidence>
<dbReference type="GO" id="GO:0030170">
    <property type="term" value="F:pyridoxal phosphate binding"/>
    <property type="evidence" value="ECO:0007669"/>
    <property type="project" value="InterPro"/>
</dbReference>
<dbReference type="PANTHER" id="PTHR43525">
    <property type="entry name" value="PROTEIN MALY"/>
    <property type="match status" value="1"/>
</dbReference>
<protein>
    <recommendedName>
        <fullName evidence="2">cysteine-S-conjugate beta-lyase</fullName>
        <ecNumber evidence="2">4.4.1.13</ecNumber>
    </recommendedName>
</protein>
<dbReference type="SUPFAM" id="SSF53383">
    <property type="entry name" value="PLP-dependent transferases"/>
    <property type="match status" value="1"/>
</dbReference>
<keyword evidence="8" id="KW-1185">Reference proteome</keyword>
<dbReference type="RefSeq" id="WP_095680974.1">
    <property type="nucleotide sequence ID" value="NZ_CP016768.2"/>
</dbReference>
<evidence type="ECO:0000256" key="2">
    <source>
        <dbReference type="ARBA" id="ARBA00012224"/>
    </source>
</evidence>
<dbReference type="InterPro" id="IPR004839">
    <property type="entry name" value="Aminotransferase_I/II_large"/>
</dbReference>
<evidence type="ECO:0000256" key="3">
    <source>
        <dbReference type="ARBA" id="ARBA00022898"/>
    </source>
</evidence>
<evidence type="ECO:0000256" key="4">
    <source>
        <dbReference type="ARBA" id="ARBA00023239"/>
    </source>
</evidence>
<organism evidence="7 8">
    <name type="scientific">Candidatus Nanopelagicus limnae</name>
    <dbReference type="NCBI Taxonomy" id="1884634"/>
    <lineage>
        <taxon>Bacteria</taxon>
        <taxon>Bacillati</taxon>
        <taxon>Actinomycetota</taxon>
        <taxon>Actinomycetes</taxon>
        <taxon>Candidatus Nanopelagicales</taxon>
        <taxon>Candidatus Nanopelagicaceae</taxon>
        <taxon>Candidatus Nanopelagicus</taxon>
    </lineage>
</organism>
<name>A0A249JYQ5_9ACTN</name>
<dbReference type="EMBL" id="CP016768">
    <property type="protein sequence ID" value="ASY09668.1"/>
    <property type="molecule type" value="Genomic_DNA"/>
</dbReference>
<dbReference type="InterPro" id="IPR015424">
    <property type="entry name" value="PyrdxlP-dep_Trfase"/>
</dbReference>
<evidence type="ECO:0000259" key="6">
    <source>
        <dbReference type="Pfam" id="PF00155"/>
    </source>
</evidence>
<evidence type="ECO:0000313" key="7">
    <source>
        <dbReference type="EMBL" id="ASY09668.1"/>
    </source>
</evidence>
<reference evidence="8" key="1">
    <citation type="submission" date="2016-10" db="EMBL/GenBank/DDBJ databases">
        <title>High microdiversification within the ubiquitous acI lineage of Actinobacteria.</title>
        <authorList>
            <person name="Neuenschwander S.M."/>
            <person name="Salcher M."/>
            <person name="Ghai R."/>
            <person name="Pernthaler J."/>
        </authorList>
    </citation>
    <scope>NUCLEOTIDE SEQUENCE [LARGE SCALE GENOMIC DNA]</scope>
</reference>
<keyword evidence="4 7" id="KW-0456">Lyase</keyword>
<proteinExistence type="inferred from homology"/>
<evidence type="ECO:0000256" key="1">
    <source>
        <dbReference type="ARBA" id="ARBA00001933"/>
    </source>
</evidence>
<dbReference type="Gene3D" id="3.90.1150.10">
    <property type="entry name" value="Aspartate Aminotransferase, domain 1"/>
    <property type="match status" value="1"/>
</dbReference>
<dbReference type="CDD" id="cd00609">
    <property type="entry name" value="AAT_like"/>
    <property type="match status" value="1"/>
</dbReference>
<gene>
    <name evidence="7" type="ORF">B1s21122_04945</name>
</gene>
<dbReference type="KEGG" id="abam:B1s21122_04945"/>
<dbReference type="GO" id="GO:0047804">
    <property type="term" value="F:cysteine-S-conjugate beta-lyase activity"/>
    <property type="evidence" value="ECO:0007669"/>
    <property type="project" value="UniProtKB-EC"/>
</dbReference>
<dbReference type="AlphaFoldDB" id="A0A249JYQ5"/>
<dbReference type="InterPro" id="IPR015421">
    <property type="entry name" value="PyrdxlP-dep_Trfase_major"/>
</dbReference>
<dbReference type="OrthoDB" id="3224382at2"/>